<keyword evidence="5" id="KW-1185">Reference proteome</keyword>
<dbReference type="Gene3D" id="3.30.60.190">
    <property type="match status" value="1"/>
</dbReference>
<dbReference type="PROSITE" id="PS51083">
    <property type="entry name" value="ZF_HIT"/>
    <property type="match status" value="1"/>
</dbReference>
<dbReference type="OrthoDB" id="18412at2759"/>
<evidence type="ECO:0000259" key="3">
    <source>
        <dbReference type="PROSITE" id="PS51083"/>
    </source>
</evidence>
<feature type="compositionally biased region" description="Basic residues" evidence="2">
    <location>
        <begin position="1"/>
        <end position="15"/>
    </location>
</feature>
<name>A0A9W7G489_9STRA</name>
<dbReference type="SUPFAM" id="SSF144232">
    <property type="entry name" value="HIT/MYND zinc finger-like"/>
    <property type="match status" value="1"/>
</dbReference>
<dbReference type="InterPro" id="IPR007529">
    <property type="entry name" value="Znf_HIT"/>
</dbReference>
<reference evidence="5" key="1">
    <citation type="journal article" date="2023" name="Commun. Biol.">
        <title>Genome analysis of Parmales, the sister group of diatoms, reveals the evolutionary specialization of diatoms from phago-mixotrophs to photoautotrophs.</title>
        <authorList>
            <person name="Ban H."/>
            <person name="Sato S."/>
            <person name="Yoshikawa S."/>
            <person name="Yamada K."/>
            <person name="Nakamura Y."/>
            <person name="Ichinomiya M."/>
            <person name="Sato N."/>
            <person name="Blanc-Mathieu R."/>
            <person name="Endo H."/>
            <person name="Kuwata A."/>
            <person name="Ogata H."/>
        </authorList>
    </citation>
    <scope>NUCLEOTIDE SEQUENCE [LARGE SCALE GENOMIC DNA]</scope>
</reference>
<feature type="compositionally biased region" description="Acidic residues" evidence="2">
    <location>
        <begin position="268"/>
        <end position="290"/>
    </location>
</feature>
<dbReference type="CDD" id="cd23024">
    <property type="entry name" value="zf-HIT_ZNHIT2-3"/>
    <property type="match status" value="1"/>
</dbReference>
<dbReference type="AlphaFoldDB" id="A0A9W7G489"/>
<feature type="compositionally biased region" description="Gly residues" evidence="2">
    <location>
        <begin position="237"/>
        <end position="251"/>
    </location>
</feature>
<keyword evidence="1" id="KW-0862">Zinc</keyword>
<keyword evidence="1" id="KW-0863">Zinc-finger</keyword>
<feature type="region of interest" description="Disordered" evidence="2">
    <location>
        <begin position="1"/>
        <end position="49"/>
    </location>
</feature>
<keyword evidence="1" id="KW-0479">Metal-binding</keyword>
<proteinExistence type="predicted"/>
<feature type="region of interest" description="Disordered" evidence="2">
    <location>
        <begin position="236"/>
        <end position="307"/>
    </location>
</feature>
<gene>
    <name evidence="4" type="ORF">TrCOL_g1838</name>
</gene>
<protein>
    <recommendedName>
        <fullName evidence="3">HIT-type domain-containing protein</fullName>
    </recommendedName>
</protein>
<comment type="caution">
    <text evidence="4">The sequence shown here is derived from an EMBL/GenBank/DDBJ whole genome shotgun (WGS) entry which is preliminary data.</text>
</comment>
<evidence type="ECO:0000313" key="4">
    <source>
        <dbReference type="EMBL" id="GMI31479.1"/>
    </source>
</evidence>
<evidence type="ECO:0000256" key="2">
    <source>
        <dbReference type="SAM" id="MobiDB-lite"/>
    </source>
</evidence>
<dbReference type="Pfam" id="PF04438">
    <property type="entry name" value="zf-HIT"/>
    <property type="match status" value="1"/>
</dbReference>
<evidence type="ECO:0000256" key="1">
    <source>
        <dbReference type="PROSITE-ProRule" id="PRU00453"/>
    </source>
</evidence>
<feature type="compositionally biased region" description="Polar residues" evidence="2">
    <location>
        <begin position="298"/>
        <end position="307"/>
    </location>
</feature>
<feature type="compositionally biased region" description="Basic residues" evidence="2">
    <location>
        <begin position="29"/>
        <end position="46"/>
    </location>
</feature>
<feature type="compositionally biased region" description="Polar residues" evidence="2">
    <location>
        <begin position="16"/>
        <end position="26"/>
    </location>
</feature>
<dbReference type="Proteomes" id="UP001165065">
    <property type="component" value="Unassembled WGS sequence"/>
</dbReference>
<accession>A0A9W7G489</accession>
<organism evidence="4 5">
    <name type="scientific">Triparma columacea</name>
    <dbReference type="NCBI Taxonomy" id="722753"/>
    <lineage>
        <taxon>Eukaryota</taxon>
        <taxon>Sar</taxon>
        <taxon>Stramenopiles</taxon>
        <taxon>Ochrophyta</taxon>
        <taxon>Bolidophyceae</taxon>
        <taxon>Parmales</taxon>
        <taxon>Triparmaceae</taxon>
        <taxon>Triparma</taxon>
    </lineage>
</organism>
<sequence length="307" mass="32500">MTITKLKNKNGHKGQNKATNTSSQTAKNNPHKNNKSNNKRSNKPSKKPTNLCFVCKDPKNVVKYKCPKCFSPYCSLACFKSHKGTPQCVAVNVPSRSSLGSSFPPPNPAVSASMLSHALSRRQVSDSVSVGDDDGSALHSLTRENMDRLDGSAWLKGELADAGLRHLLLAIETAPDRGKALHAALNGEKYGPRLKGFVDRMLVEAGVLEDEGGGRFVLGGGGGEVLDKERELLRRLTGGGGGVDGNKGEGGGEGEDTIEGGDKGKDDNADDEDDEDDDEDEDEDEDEDDASSGANAPAENNTNASTC</sequence>
<feature type="domain" description="HIT-type" evidence="3">
    <location>
        <begin position="52"/>
        <end position="88"/>
    </location>
</feature>
<dbReference type="GO" id="GO:0008270">
    <property type="term" value="F:zinc ion binding"/>
    <property type="evidence" value="ECO:0007669"/>
    <property type="project" value="UniProtKB-UniRule"/>
</dbReference>
<dbReference type="EMBL" id="BRYA01000009">
    <property type="protein sequence ID" value="GMI31479.1"/>
    <property type="molecule type" value="Genomic_DNA"/>
</dbReference>
<evidence type="ECO:0000313" key="5">
    <source>
        <dbReference type="Proteomes" id="UP001165065"/>
    </source>
</evidence>